<dbReference type="EMBL" id="CAMXCT020002773">
    <property type="protein sequence ID" value="CAL1153706.1"/>
    <property type="molecule type" value="Genomic_DNA"/>
</dbReference>
<reference evidence="2" key="1">
    <citation type="submission" date="2022-10" db="EMBL/GenBank/DDBJ databases">
        <authorList>
            <person name="Chen Y."/>
            <person name="Dougan E. K."/>
            <person name="Chan C."/>
            <person name="Rhodes N."/>
            <person name="Thang M."/>
        </authorList>
    </citation>
    <scope>NUCLEOTIDE SEQUENCE</scope>
</reference>
<feature type="transmembrane region" description="Helical" evidence="1">
    <location>
        <begin position="222"/>
        <end position="243"/>
    </location>
</feature>
<keyword evidence="1" id="KW-0812">Transmembrane</keyword>
<proteinExistence type="predicted"/>
<feature type="transmembrane region" description="Helical" evidence="1">
    <location>
        <begin position="153"/>
        <end position="172"/>
    </location>
</feature>
<accession>A0A9P1D1Q7</accession>
<evidence type="ECO:0000256" key="1">
    <source>
        <dbReference type="SAM" id="Phobius"/>
    </source>
</evidence>
<comment type="caution">
    <text evidence="2">The sequence shown here is derived from an EMBL/GenBank/DDBJ whole genome shotgun (WGS) entry which is preliminary data.</text>
</comment>
<keyword evidence="1" id="KW-0472">Membrane</keyword>
<gene>
    <name evidence="2" type="ORF">C1SCF055_LOCUS26455</name>
</gene>
<dbReference type="EMBL" id="CAMXCT010002773">
    <property type="protein sequence ID" value="CAI4000331.1"/>
    <property type="molecule type" value="Genomic_DNA"/>
</dbReference>
<reference evidence="3 4" key="2">
    <citation type="submission" date="2024-05" db="EMBL/GenBank/DDBJ databases">
        <authorList>
            <person name="Chen Y."/>
            <person name="Shah S."/>
            <person name="Dougan E. K."/>
            <person name="Thang M."/>
            <person name="Chan C."/>
        </authorList>
    </citation>
    <scope>NUCLEOTIDE SEQUENCE [LARGE SCALE GENOMIC DNA]</scope>
</reference>
<dbReference type="AlphaFoldDB" id="A0A9P1D1Q7"/>
<dbReference type="EMBL" id="CAMXCT030002773">
    <property type="protein sequence ID" value="CAL4787643.1"/>
    <property type="molecule type" value="Genomic_DNA"/>
</dbReference>
<feature type="transmembrane region" description="Helical" evidence="1">
    <location>
        <begin position="6"/>
        <end position="28"/>
    </location>
</feature>
<dbReference type="OrthoDB" id="2155462at2759"/>
<evidence type="ECO:0000313" key="3">
    <source>
        <dbReference type="EMBL" id="CAL4787643.1"/>
    </source>
</evidence>
<keyword evidence="1" id="KW-1133">Transmembrane helix</keyword>
<feature type="transmembrane region" description="Helical" evidence="1">
    <location>
        <begin position="114"/>
        <end position="141"/>
    </location>
</feature>
<dbReference type="Proteomes" id="UP001152797">
    <property type="component" value="Unassembled WGS sequence"/>
</dbReference>
<name>A0A9P1D1Q7_9DINO</name>
<organism evidence="2">
    <name type="scientific">Cladocopium goreaui</name>
    <dbReference type="NCBI Taxonomy" id="2562237"/>
    <lineage>
        <taxon>Eukaryota</taxon>
        <taxon>Sar</taxon>
        <taxon>Alveolata</taxon>
        <taxon>Dinophyceae</taxon>
        <taxon>Suessiales</taxon>
        <taxon>Symbiodiniaceae</taxon>
        <taxon>Cladocopium</taxon>
    </lineage>
</organism>
<keyword evidence="4" id="KW-1185">Reference proteome</keyword>
<evidence type="ECO:0000313" key="4">
    <source>
        <dbReference type="Proteomes" id="UP001152797"/>
    </source>
</evidence>
<feature type="transmembrane region" description="Helical" evidence="1">
    <location>
        <begin position="179"/>
        <end position="202"/>
    </location>
</feature>
<protein>
    <submittedName>
        <fullName evidence="2">Uncharacterized protein</fullName>
    </submittedName>
</protein>
<evidence type="ECO:0000313" key="2">
    <source>
        <dbReference type="EMBL" id="CAI4000331.1"/>
    </source>
</evidence>
<sequence length="254" mass="27445">MGVARCLGIVCAVAMGIGAFTATQLVMAKDANIQTYQKYCLKGNVTKVEEAGLHAYEPMLGASFTCILTQFILALVEDPAGMLAWGLIATLLFPLTLLMYVEAGRYGAKGLVKWPVLVLFLGQLLGISTSFPVLWLPAVLWGQGSGVTSTGRIWMALLLLVPITLVELYIFFGSTATRAWTICAGLLTGPGLPFLGILLWPFPAPGSEKFSGAEQSIRLLKGAYRACMLPAAAGYYFLIYHAYMNILDLPSRCY</sequence>
<feature type="transmembrane region" description="Helical" evidence="1">
    <location>
        <begin position="82"/>
        <end position="102"/>
    </location>
</feature>